<dbReference type="Pfam" id="PF04069">
    <property type="entry name" value="OpuAC"/>
    <property type="match status" value="1"/>
</dbReference>
<evidence type="ECO:0000259" key="1">
    <source>
        <dbReference type="Pfam" id="PF04069"/>
    </source>
</evidence>
<dbReference type="Proteomes" id="UP000627369">
    <property type="component" value="Unassembled WGS sequence"/>
</dbReference>
<dbReference type="InterPro" id="IPR007210">
    <property type="entry name" value="ABC_Gly_betaine_transp_sub-bd"/>
</dbReference>
<dbReference type="AlphaFoldDB" id="A0A919FVY1"/>
<reference evidence="2" key="1">
    <citation type="journal article" date="2014" name="Int. J. Syst. Evol. Microbiol.">
        <title>Complete genome sequence of Corynebacterium casei LMG S-19264T (=DSM 44701T), isolated from a smear-ripened cheese.</title>
        <authorList>
            <consortium name="US DOE Joint Genome Institute (JGI-PGF)"/>
            <person name="Walter F."/>
            <person name="Albersmeier A."/>
            <person name="Kalinowski J."/>
            <person name="Ruckert C."/>
        </authorList>
    </citation>
    <scope>NUCLEOTIDE SEQUENCE</scope>
    <source>
        <strain evidence="2">CGMCC 4.7398</strain>
    </source>
</reference>
<feature type="domain" description="ABC-type glycine betaine transport system substrate-binding" evidence="1">
    <location>
        <begin position="10"/>
        <end position="124"/>
    </location>
</feature>
<reference evidence="2" key="2">
    <citation type="submission" date="2020-09" db="EMBL/GenBank/DDBJ databases">
        <authorList>
            <person name="Sun Q."/>
            <person name="Zhou Y."/>
        </authorList>
    </citation>
    <scope>NUCLEOTIDE SEQUENCE</scope>
    <source>
        <strain evidence="2">CGMCC 4.7398</strain>
    </source>
</reference>
<keyword evidence="3" id="KW-1185">Reference proteome</keyword>
<organism evidence="2 3">
    <name type="scientific">Promicromonospora soli</name>
    <dbReference type="NCBI Taxonomy" id="2035533"/>
    <lineage>
        <taxon>Bacteria</taxon>
        <taxon>Bacillati</taxon>
        <taxon>Actinomycetota</taxon>
        <taxon>Actinomycetes</taxon>
        <taxon>Micrococcales</taxon>
        <taxon>Promicromonosporaceae</taxon>
        <taxon>Promicromonospora</taxon>
    </lineage>
</organism>
<evidence type="ECO:0000313" key="2">
    <source>
        <dbReference type="EMBL" id="GHH73326.1"/>
    </source>
</evidence>
<proteinExistence type="predicted"/>
<sequence length="130" mass="13680">MEETVSGVVGLEEVYGLKFKEFVSLDAGGPLTMTALTSGQVQAGDIFSTDPGIAENDLVSLEDDKSLFAAENILPIVRTDKVDDTITTTLNDVSAALTTEDLIEMNGRAGSGEALADIAKDWLTDAGLLK</sequence>
<evidence type="ECO:0000313" key="3">
    <source>
        <dbReference type="Proteomes" id="UP000627369"/>
    </source>
</evidence>
<dbReference type="SUPFAM" id="SSF53850">
    <property type="entry name" value="Periplasmic binding protein-like II"/>
    <property type="match status" value="1"/>
</dbReference>
<gene>
    <name evidence="2" type="ORF">GCM10017772_24440</name>
</gene>
<comment type="caution">
    <text evidence="2">The sequence shown here is derived from an EMBL/GenBank/DDBJ whole genome shotgun (WGS) entry which is preliminary data.</text>
</comment>
<name>A0A919FVY1_9MICO</name>
<protein>
    <recommendedName>
        <fullName evidence="1">ABC-type glycine betaine transport system substrate-binding domain-containing protein</fullName>
    </recommendedName>
</protein>
<accession>A0A919FVY1</accession>
<dbReference type="GO" id="GO:0043190">
    <property type="term" value="C:ATP-binding cassette (ABC) transporter complex"/>
    <property type="evidence" value="ECO:0007669"/>
    <property type="project" value="InterPro"/>
</dbReference>
<dbReference type="EMBL" id="BNAS01000003">
    <property type="protein sequence ID" value="GHH73326.1"/>
    <property type="molecule type" value="Genomic_DNA"/>
</dbReference>
<dbReference type="GO" id="GO:0022857">
    <property type="term" value="F:transmembrane transporter activity"/>
    <property type="evidence" value="ECO:0007669"/>
    <property type="project" value="InterPro"/>
</dbReference>
<dbReference type="Gene3D" id="3.40.190.120">
    <property type="entry name" value="Osmoprotection protein (prox), domain 2"/>
    <property type="match status" value="1"/>
</dbReference>